<protein>
    <submittedName>
        <fullName evidence="1">Uncharacterized protein</fullName>
    </submittedName>
</protein>
<keyword evidence="2" id="KW-1185">Reference proteome</keyword>
<reference evidence="2" key="1">
    <citation type="submission" date="2016-01" db="EMBL/GenBank/DDBJ databases">
        <authorList>
            <person name="Peeters Charlotte."/>
        </authorList>
    </citation>
    <scope>NUCLEOTIDE SEQUENCE [LARGE SCALE GENOMIC DNA]</scope>
</reference>
<evidence type="ECO:0000313" key="2">
    <source>
        <dbReference type="Proteomes" id="UP000054624"/>
    </source>
</evidence>
<sequence length="572" mass="62065">MPHAPHAADITIQQTLDMLDGPFKALASGVAEDRYVFWLGSGISLGRVPGLRAVVPKVLEFLRAKIDHAAAACRFKTALNDALACATLSADEWARVDFDHPFAGWQDAEAITSRLINNYARLLDVNVEGEAADYLLWEAVSVAETFADPRLEPDVEHLCIALLMQEGVVSEIATANWDGLIERAATELTAGHPSIVVCVRPENLREAQQRAALYKFHGCAIKATEDEAGYRPFLIARQSQINGWAAKLENAAIVNKLADIIVRKPTLMMGLSAQDANIQALFAKAAATMEWPWPNDPPGFVFSEDRLGADQLGMLQNVYPTAYTPATRQQILNTSLIRAYAKPLLVALTLHILCSKVRALVELATGALAPADRKELQAGVIAIRNTVASQADGDRLIFLRGLMMRLSRITRLFRDGREAEGPWRYNPVTSSPLHRIAADPVLLSSGLPEAAVVTGLLGIGMRDGLWTLSDADPADPTSGMAKINSAGTLTKLVLVTNSHAALRLRHNGHLVDGDNVAVVHSAEIAPSLARSPRRPPSRTGRLAKREVSVSDLLSRGTGSEELLQNFRRELAI</sequence>
<proteinExistence type="predicted"/>
<name>A0A158BYI6_9BURK</name>
<accession>A0A158BYI6</accession>
<dbReference type="OrthoDB" id="9148542at2"/>
<dbReference type="STRING" id="1777137.AWB76_04848"/>
<dbReference type="Proteomes" id="UP000054624">
    <property type="component" value="Unassembled WGS sequence"/>
</dbReference>
<evidence type="ECO:0000313" key="1">
    <source>
        <dbReference type="EMBL" id="SAK75061.1"/>
    </source>
</evidence>
<dbReference type="Pfam" id="PF13289">
    <property type="entry name" value="SIR2_2"/>
    <property type="match status" value="1"/>
</dbReference>
<dbReference type="EMBL" id="FCOI02000018">
    <property type="protein sequence ID" value="SAK75061.1"/>
    <property type="molecule type" value="Genomic_DNA"/>
</dbReference>
<dbReference type="RefSeq" id="WP_061162601.1">
    <property type="nucleotide sequence ID" value="NZ_FCOI02000018.1"/>
</dbReference>
<dbReference type="AlphaFoldDB" id="A0A158BYI6"/>
<gene>
    <name evidence="1" type="ORF">AWB76_04848</name>
</gene>
<organism evidence="1 2">
    <name type="scientific">Caballeronia temeraria</name>
    <dbReference type="NCBI Taxonomy" id="1777137"/>
    <lineage>
        <taxon>Bacteria</taxon>
        <taxon>Pseudomonadati</taxon>
        <taxon>Pseudomonadota</taxon>
        <taxon>Betaproteobacteria</taxon>
        <taxon>Burkholderiales</taxon>
        <taxon>Burkholderiaceae</taxon>
        <taxon>Caballeronia</taxon>
    </lineage>
</organism>